<sequence>MSVMRKVTAILSLFVLLTLPSTVYAEGNTVKTSVTTKIQERIEAREEQLQQIRDRLEARVQTRTATREARLNQLKQNLIKKYYSNMSQRLWATISRLETLIQRIDARVMILEDSSDLDLTSQKSDVVKAESLLSDTKALLTSSDGMIESVVTSNNPKDAYSILRSNISDIKNNLKQIHLLLVKVLGDLAGLRVGTQAVTPTVTPSAT</sequence>
<proteinExistence type="predicted"/>
<feature type="chain" id="PRO_5002533699" evidence="1">
    <location>
        <begin position="26"/>
        <end position="207"/>
    </location>
</feature>
<keyword evidence="1" id="KW-0732">Signal</keyword>
<protein>
    <submittedName>
        <fullName evidence="2">Uncharacterized protein</fullName>
    </submittedName>
</protein>
<evidence type="ECO:0000313" key="3">
    <source>
        <dbReference type="Proteomes" id="UP000034246"/>
    </source>
</evidence>
<dbReference type="Proteomes" id="UP000034246">
    <property type="component" value="Unassembled WGS sequence"/>
</dbReference>
<dbReference type="AlphaFoldDB" id="A0A0G0N447"/>
<evidence type="ECO:0000313" key="2">
    <source>
        <dbReference type="EMBL" id="KKR10158.1"/>
    </source>
</evidence>
<dbReference type="EMBL" id="LBWP01000022">
    <property type="protein sequence ID" value="KKR10158.1"/>
    <property type="molecule type" value="Genomic_DNA"/>
</dbReference>
<comment type="caution">
    <text evidence="2">The sequence shown here is derived from an EMBL/GenBank/DDBJ whole genome shotgun (WGS) entry which is preliminary data.</text>
</comment>
<gene>
    <name evidence="2" type="ORF">UT39_C0022G0012</name>
</gene>
<feature type="signal peptide" evidence="1">
    <location>
        <begin position="1"/>
        <end position="25"/>
    </location>
</feature>
<reference evidence="2 3" key="1">
    <citation type="journal article" date="2015" name="Nature">
        <title>rRNA introns, odd ribosomes, and small enigmatic genomes across a large radiation of phyla.</title>
        <authorList>
            <person name="Brown C.T."/>
            <person name="Hug L.A."/>
            <person name="Thomas B.C."/>
            <person name="Sharon I."/>
            <person name="Castelle C.J."/>
            <person name="Singh A."/>
            <person name="Wilkins M.J."/>
            <person name="Williams K.H."/>
            <person name="Banfield J.F."/>
        </authorList>
    </citation>
    <scope>NUCLEOTIDE SEQUENCE [LARGE SCALE GENOMIC DNA]</scope>
</reference>
<name>A0A0G0N447_9BACT</name>
<organism evidence="2 3">
    <name type="scientific">Candidatus Woesebacteria bacterium GW2011_GWA1_39_21</name>
    <dbReference type="NCBI Taxonomy" id="1618550"/>
    <lineage>
        <taxon>Bacteria</taxon>
        <taxon>Candidatus Woeseibacteriota</taxon>
    </lineage>
</organism>
<evidence type="ECO:0000256" key="1">
    <source>
        <dbReference type="SAM" id="SignalP"/>
    </source>
</evidence>
<accession>A0A0G0N447</accession>